<organism evidence="5 6">
    <name type="scientific">Gibberella intermedia</name>
    <name type="common">Bulb rot disease fungus</name>
    <name type="synonym">Fusarium proliferatum</name>
    <dbReference type="NCBI Taxonomy" id="948311"/>
    <lineage>
        <taxon>Eukaryota</taxon>
        <taxon>Fungi</taxon>
        <taxon>Dikarya</taxon>
        <taxon>Ascomycota</taxon>
        <taxon>Pezizomycotina</taxon>
        <taxon>Sordariomycetes</taxon>
        <taxon>Hypocreomycetidae</taxon>
        <taxon>Hypocreales</taxon>
        <taxon>Nectriaceae</taxon>
        <taxon>Fusarium</taxon>
        <taxon>Fusarium fujikuroi species complex</taxon>
    </lineage>
</organism>
<dbReference type="Gene3D" id="3.40.50.720">
    <property type="entry name" value="NAD(P)-binding Rossmann-like Domain"/>
    <property type="match status" value="2"/>
</dbReference>
<evidence type="ECO:0000256" key="2">
    <source>
        <dbReference type="ARBA" id="ARBA00023002"/>
    </source>
</evidence>
<dbReference type="EMBL" id="PKMI01000025">
    <property type="protein sequence ID" value="RBA14924.1"/>
    <property type="molecule type" value="Genomic_DNA"/>
</dbReference>
<dbReference type="Pfam" id="PF02826">
    <property type="entry name" value="2-Hacid_dh_C"/>
    <property type="match status" value="1"/>
</dbReference>
<dbReference type="InterPro" id="IPR006140">
    <property type="entry name" value="D-isomer_DH_NAD-bd"/>
</dbReference>
<proteinExistence type="inferred from homology"/>
<keyword evidence="2" id="KW-0560">Oxidoreductase</keyword>
<comment type="similarity">
    <text evidence="1">Belongs to the D-isomer specific 2-hydroxyacid dehydrogenase family.</text>
</comment>
<dbReference type="PROSITE" id="PS00671">
    <property type="entry name" value="D_2_HYDROXYACID_DH_3"/>
    <property type="match status" value="1"/>
</dbReference>
<sequence length="119" mass="12847">MIAAPQLKQMKKTALLINTARGGIVNEEDLADALEKGEICGAGFDCHCEEPPTLAKYERLWKCPRFVGTPHIAAATDETQIATISVAIDGIFEVDLTRANKKIVAEAEANGTEARLLSH</sequence>
<evidence type="ECO:0000313" key="5">
    <source>
        <dbReference type="EMBL" id="RBA14924.1"/>
    </source>
</evidence>
<dbReference type="GO" id="GO:0016491">
    <property type="term" value="F:oxidoreductase activity"/>
    <property type="evidence" value="ECO:0007669"/>
    <property type="project" value="UniProtKB-KW"/>
</dbReference>
<name>A0A365N299_GIBIN</name>
<dbReference type="InterPro" id="IPR036291">
    <property type="entry name" value="NAD(P)-bd_dom_sf"/>
</dbReference>
<evidence type="ECO:0000256" key="1">
    <source>
        <dbReference type="ARBA" id="ARBA00005854"/>
    </source>
</evidence>
<dbReference type="InterPro" id="IPR050418">
    <property type="entry name" value="D-iso_2-hydroxyacid_DH_PdxB"/>
</dbReference>
<dbReference type="PANTHER" id="PTHR43761">
    <property type="entry name" value="D-ISOMER SPECIFIC 2-HYDROXYACID DEHYDROGENASE FAMILY PROTEIN (AFU_ORTHOLOGUE AFUA_1G13630)"/>
    <property type="match status" value="1"/>
</dbReference>
<dbReference type="AlphaFoldDB" id="A0A365N299"/>
<evidence type="ECO:0000313" key="6">
    <source>
        <dbReference type="Proteomes" id="UP000251714"/>
    </source>
</evidence>
<evidence type="ECO:0000256" key="3">
    <source>
        <dbReference type="ARBA" id="ARBA00023027"/>
    </source>
</evidence>
<dbReference type="Proteomes" id="UP000251714">
    <property type="component" value="Unassembled WGS sequence"/>
</dbReference>
<dbReference type="InterPro" id="IPR029753">
    <property type="entry name" value="D-isomer_DH_CS"/>
</dbReference>
<feature type="domain" description="D-isomer specific 2-hydroxyacid dehydrogenase NAD-binding" evidence="4">
    <location>
        <begin position="1"/>
        <end position="73"/>
    </location>
</feature>
<comment type="caution">
    <text evidence="5">The sequence shown here is derived from an EMBL/GenBank/DDBJ whole genome shotgun (WGS) entry which is preliminary data.</text>
</comment>
<dbReference type="PANTHER" id="PTHR43761:SF1">
    <property type="entry name" value="D-ISOMER SPECIFIC 2-HYDROXYACID DEHYDROGENASE CATALYTIC DOMAIN-CONTAINING PROTEIN-RELATED"/>
    <property type="match status" value="1"/>
</dbReference>
<accession>A0A365N299</accession>
<protein>
    <recommendedName>
        <fullName evidence="4">D-isomer specific 2-hydroxyacid dehydrogenase NAD-binding domain-containing protein</fullName>
    </recommendedName>
</protein>
<keyword evidence="3" id="KW-0520">NAD</keyword>
<evidence type="ECO:0000259" key="4">
    <source>
        <dbReference type="Pfam" id="PF02826"/>
    </source>
</evidence>
<dbReference type="GO" id="GO:0051287">
    <property type="term" value="F:NAD binding"/>
    <property type="evidence" value="ECO:0007669"/>
    <property type="project" value="InterPro"/>
</dbReference>
<dbReference type="SUPFAM" id="SSF51735">
    <property type="entry name" value="NAD(P)-binding Rossmann-fold domains"/>
    <property type="match status" value="1"/>
</dbReference>
<gene>
    <name evidence="5" type="ORF">FPRO05_13140</name>
</gene>
<reference evidence="5 6" key="1">
    <citation type="submission" date="2017-12" db="EMBL/GenBank/DDBJ databases">
        <title>Genome sequence of the mycotoxigenic crop pathogen Fusarium proliferatum, strain ITEM 2341 from Date Palm.</title>
        <authorList>
            <person name="Almiman B.F."/>
            <person name="Shittu T.A."/>
            <person name="Muthumeenakshi S."/>
            <person name="Baroncelli R."/>
            <person name="Sreenivasaprasada S."/>
        </authorList>
    </citation>
    <scope>NUCLEOTIDE SEQUENCE [LARGE SCALE GENOMIC DNA]</scope>
    <source>
        <strain evidence="5 6">ITEM 2341</strain>
    </source>
</reference>